<feature type="domain" description="Potassium channel" evidence="2">
    <location>
        <begin position="101"/>
        <end position="152"/>
    </location>
</feature>
<feature type="transmembrane region" description="Helical" evidence="1">
    <location>
        <begin position="101"/>
        <end position="118"/>
    </location>
</feature>
<evidence type="ECO:0000259" key="2">
    <source>
        <dbReference type="Pfam" id="PF07885"/>
    </source>
</evidence>
<sequence>MTVALTMAGFLVVALGLWDMFRSLLRPEGQGTLSGLVFSGVWEASKVIGHRFGSAVGPASMLIVILLWVLLQGIGWTLIYLPYTPEGFSYSSGIDPAKYPALAEAFYISLVTLSTLGFGDIVPADPWVRLVLPLEALTGFALLTAALTWFSQVHPPLSRRRALAMELKGMNDAGYARAIPGMEPSEVARVLDNVTGQVRHVCIDFFHYSETYYFQEGNDPVSLARQLPYVLELRDAARASQAPELRMSARRLSGAMEELSAELARNFVSGSREDPASTFAAYAADHDAANRP</sequence>
<dbReference type="KEGG" id="ccoe:CETAM_12860"/>
<dbReference type="Gene3D" id="1.10.287.70">
    <property type="match status" value="1"/>
</dbReference>
<dbReference type="InterPro" id="IPR013099">
    <property type="entry name" value="K_chnl_dom"/>
</dbReference>
<keyword evidence="4" id="KW-1185">Reference proteome</keyword>
<keyword evidence="1" id="KW-0812">Transmembrane</keyword>
<proteinExistence type="predicted"/>
<dbReference type="RefSeq" id="WP_156229200.1">
    <property type="nucleotide sequence ID" value="NZ_CP046453.1"/>
</dbReference>
<evidence type="ECO:0000256" key="1">
    <source>
        <dbReference type="SAM" id="Phobius"/>
    </source>
</evidence>
<name>A0A6B8W1B0_9CORY</name>
<organism evidence="3 4">
    <name type="scientific">Corynebacterium comes</name>
    <dbReference type="NCBI Taxonomy" id="2675218"/>
    <lineage>
        <taxon>Bacteria</taxon>
        <taxon>Bacillati</taxon>
        <taxon>Actinomycetota</taxon>
        <taxon>Actinomycetes</taxon>
        <taxon>Mycobacteriales</taxon>
        <taxon>Corynebacteriaceae</taxon>
        <taxon>Corynebacterium</taxon>
    </lineage>
</organism>
<evidence type="ECO:0000313" key="3">
    <source>
        <dbReference type="EMBL" id="QGU05797.1"/>
    </source>
</evidence>
<gene>
    <name evidence="3" type="ORF">CETAM_12860</name>
</gene>
<dbReference type="Pfam" id="PF07885">
    <property type="entry name" value="Ion_trans_2"/>
    <property type="match status" value="1"/>
</dbReference>
<evidence type="ECO:0000313" key="4">
    <source>
        <dbReference type="Proteomes" id="UP000425178"/>
    </source>
</evidence>
<dbReference type="AlphaFoldDB" id="A0A6B8W1B0"/>
<dbReference type="EMBL" id="CP046453">
    <property type="protein sequence ID" value="QGU05797.1"/>
    <property type="molecule type" value="Genomic_DNA"/>
</dbReference>
<feature type="transmembrane region" description="Helical" evidence="1">
    <location>
        <begin position="130"/>
        <end position="151"/>
    </location>
</feature>
<dbReference type="SUPFAM" id="SSF81324">
    <property type="entry name" value="Voltage-gated potassium channels"/>
    <property type="match status" value="1"/>
</dbReference>
<accession>A0A6B8W1B0</accession>
<dbReference type="Proteomes" id="UP000425178">
    <property type="component" value="Chromosome"/>
</dbReference>
<keyword evidence="1" id="KW-0472">Membrane</keyword>
<reference evidence="3 4" key="1">
    <citation type="journal article" date="2021" name="Int. J. Syst. Evol. Microbiol.">
        <title>Classification of three corynebacterial strains isolated from a small paddock in North Rhine-Westphalia: proposal of &lt;i&gt;Corynebacterium kalinowskii&lt;/i&gt; sp. nov., &lt;i&gt;Corynebacterium comes&lt;/i&gt; sp. nov. and &lt;i&gt;Corynebacterium occultum&lt;/i&gt; sp. nov.</title>
        <authorList>
            <person name="Schaffert L."/>
            <person name="Ruwe M."/>
            <person name="Milse J."/>
            <person name="Hanuschka K."/>
            <person name="Ortseifen V."/>
            <person name="Droste J."/>
            <person name="Brandt D."/>
            <person name="Schl L."/>
            <person name="Kutter Y."/>
            <person name="Vinke S."/>
            <person name="Vieh P."/>
            <person name="Jacob L."/>
            <person name="L N.C."/>
            <person name="Schulte-Berndt E."/>
            <person name="Hain C."/>
            <person name="Linder M."/>
            <person name="Schmidt P."/>
            <person name="Wollenschl L."/>
            <person name="Luttermann T."/>
            <person name="Thieme E."/>
            <person name="Hassa J."/>
            <person name="Haak M."/>
            <person name="Wittchen M."/>
            <person name="Mentz A."/>
            <person name="Persicke M."/>
            <person name="Busche T."/>
            <person name="R C."/>
        </authorList>
    </citation>
    <scope>NUCLEOTIDE SEQUENCE [LARGE SCALE GENOMIC DNA]</scope>
    <source>
        <strain evidence="3 4">2019</strain>
    </source>
</reference>
<keyword evidence="1" id="KW-1133">Transmembrane helix</keyword>
<protein>
    <submittedName>
        <fullName evidence="3">Ion channel</fullName>
    </submittedName>
</protein>
<feature type="transmembrane region" description="Helical" evidence="1">
    <location>
        <begin position="59"/>
        <end position="81"/>
    </location>
</feature>